<evidence type="ECO:0000259" key="11">
    <source>
        <dbReference type="Pfam" id="PF08546"/>
    </source>
</evidence>
<gene>
    <name evidence="12" type="ORF">OU798_04175</name>
</gene>
<dbReference type="Pfam" id="PF08546">
    <property type="entry name" value="ApbA_C"/>
    <property type="match status" value="1"/>
</dbReference>
<name>A0A9X3F2U3_9BACT</name>
<dbReference type="FunFam" id="1.10.1040.10:FF:000017">
    <property type="entry name" value="2-dehydropantoate 2-reductase"/>
    <property type="match status" value="1"/>
</dbReference>
<evidence type="ECO:0000256" key="2">
    <source>
        <dbReference type="ARBA" id="ARBA00007870"/>
    </source>
</evidence>
<keyword evidence="5 9" id="KW-0521">NADP</keyword>
<dbReference type="GO" id="GO:0015940">
    <property type="term" value="P:pantothenate biosynthetic process"/>
    <property type="evidence" value="ECO:0007669"/>
    <property type="project" value="UniProtKB-KW"/>
</dbReference>
<reference evidence="12" key="1">
    <citation type="submission" date="2022-11" db="EMBL/GenBank/DDBJ databases">
        <title>Marilongibacter aestuarii gen. nov., sp. nov., isolated from tidal flat sediment.</title>
        <authorList>
            <person name="Jiayan W."/>
        </authorList>
    </citation>
    <scope>NUCLEOTIDE SEQUENCE</scope>
    <source>
        <strain evidence="12">Z1-6</strain>
    </source>
</reference>
<dbReference type="PANTHER" id="PTHR21708">
    <property type="entry name" value="PROBABLE 2-DEHYDROPANTOATE 2-REDUCTASE"/>
    <property type="match status" value="1"/>
</dbReference>
<comment type="caution">
    <text evidence="12">The sequence shown here is derived from an EMBL/GenBank/DDBJ whole genome shotgun (WGS) entry which is preliminary data.</text>
</comment>
<dbReference type="GO" id="GO:0005737">
    <property type="term" value="C:cytoplasm"/>
    <property type="evidence" value="ECO:0007669"/>
    <property type="project" value="TreeGrafter"/>
</dbReference>
<dbReference type="Gene3D" id="3.40.50.720">
    <property type="entry name" value="NAD(P)-binding Rossmann-like Domain"/>
    <property type="match status" value="1"/>
</dbReference>
<evidence type="ECO:0000256" key="5">
    <source>
        <dbReference type="ARBA" id="ARBA00022857"/>
    </source>
</evidence>
<organism evidence="12 13">
    <name type="scientific">Draconibacterium aestuarii</name>
    <dbReference type="NCBI Taxonomy" id="2998507"/>
    <lineage>
        <taxon>Bacteria</taxon>
        <taxon>Pseudomonadati</taxon>
        <taxon>Bacteroidota</taxon>
        <taxon>Bacteroidia</taxon>
        <taxon>Marinilabiliales</taxon>
        <taxon>Prolixibacteraceae</taxon>
        <taxon>Draconibacterium</taxon>
    </lineage>
</organism>
<dbReference type="InterPro" id="IPR036291">
    <property type="entry name" value="NAD(P)-bd_dom_sf"/>
</dbReference>
<dbReference type="Gene3D" id="1.10.1040.10">
    <property type="entry name" value="N-(1-d-carboxylethyl)-l-norvaline Dehydrogenase, domain 2"/>
    <property type="match status" value="1"/>
</dbReference>
<dbReference type="Proteomes" id="UP001145087">
    <property type="component" value="Unassembled WGS sequence"/>
</dbReference>
<dbReference type="EMBL" id="JAPOHD010000008">
    <property type="protein sequence ID" value="MCY1719524.1"/>
    <property type="molecule type" value="Genomic_DNA"/>
</dbReference>
<evidence type="ECO:0000256" key="8">
    <source>
        <dbReference type="ARBA" id="ARBA00048793"/>
    </source>
</evidence>
<dbReference type="NCBIfam" id="TIGR00745">
    <property type="entry name" value="apbA_panE"/>
    <property type="match status" value="1"/>
</dbReference>
<dbReference type="EC" id="1.1.1.169" evidence="3 9"/>
<comment type="pathway">
    <text evidence="1 9">Cofactor biosynthesis; (R)-pantothenate biosynthesis; (R)-pantoate from 3-methyl-2-oxobutanoate: step 2/2.</text>
</comment>
<evidence type="ECO:0000313" key="13">
    <source>
        <dbReference type="Proteomes" id="UP001145087"/>
    </source>
</evidence>
<evidence type="ECO:0000256" key="4">
    <source>
        <dbReference type="ARBA" id="ARBA00019465"/>
    </source>
</evidence>
<sequence length="303" mass="33559">MSIRYGVIGTGAIGGFYGGKLAHSGCDVHFLFLSDFQHVQENGLRVDSVKGDFHLQQVACYSSVQEMPVCDVVLVGLKTINNHLLPELLRPIVHKDSLVILIQNGLGIEAELAHEMPDIHIAGGMAFICSNKTGPGHISHLDFGRIEMGLFTPGGTELLQQCCSDFEKAGVPVIIADNLGMARWKKLIWNIPFNGLTVVLNTTTDKIMKQNPTKDLAYEMMQEVIEAAHTCGFEIDRGIADQMITMTEGMTPYAPSMKLDFDNNRPMEIQSIYTNPVQTAQKAGYEMKKVAMLEQQLRFISER</sequence>
<dbReference type="Pfam" id="PF02558">
    <property type="entry name" value="ApbA"/>
    <property type="match status" value="1"/>
</dbReference>
<comment type="similarity">
    <text evidence="2 9">Belongs to the ketopantoate reductase family.</text>
</comment>
<dbReference type="GO" id="GO:0008677">
    <property type="term" value="F:2-dehydropantoate 2-reductase activity"/>
    <property type="evidence" value="ECO:0007669"/>
    <property type="project" value="UniProtKB-EC"/>
</dbReference>
<dbReference type="InterPro" id="IPR008927">
    <property type="entry name" value="6-PGluconate_DH-like_C_sf"/>
</dbReference>
<evidence type="ECO:0000259" key="10">
    <source>
        <dbReference type="Pfam" id="PF02558"/>
    </source>
</evidence>
<evidence type="ECO:0000256" key="3">
    <source>
        <dbReference type="ARBA" id="ARBA00013014"/>
    </source>
</evidence>
<keyword evidence="6 9" id="KW-0560">Oxidoreductase</keyword>
<dbReference type="InterPro" id="IPR013328">
    <property type="entry name" value="6PGD_dom2"/>
</dbReference>
<evidence type="ECO:0000256" key="7">
    <source>
        <dbReference type="ARBA" id="ARBA00032024"/>
    </source>
</evidence>
<dbReference type="SUPFAM" id="SSF51735">
    <property type="entry name" value="NAD(P)-binding Rossmann-fold domains"/>
    <property type="match status" value="1"/>
</dbReference>
<accession>A0A9X3F2U3</accession>
<evidence type="ECO:0000313" key="12">
    <source>
        <dbReference type="EMBL" id="MCY1719524.1"/>
    </source>
</evidence>
<dbReference type="SUPFAM" id="SSF48179">
    <property type="entry name" value="6-phosphogluconate dehydrogenase C-terminal domain-like"/>
    <property type="match status" value="1"/>
</dbReference>
<feature type="domain" description="Ketopantoate reductase C-terminal" evidence="11">
    <location>
        <begin position="182"/>
        <end position="299"/>
    </location>
</feature>
<dbReference type="PANTHER" id="PTHR21708:SF26">
    <property type="entry name" value="2-DEHYDROPANTOATE 2-REDUCTASE"/>
    <property type="match status" value="1"/>
</dbReference>
<comment type="catalytic activity">
    <reaction evidence="8 9">
        <text>(R)-pantoate + NADP(+) = 2-dehydropantoate + NADPH + H(+)</text>
        <dbReference type="Rhea" id="RHEA:16233"/>
        <dbReference type="ChEBI" id="CHEBI:11561"/>
        <dbReference type="ChEBI" id="CHEBI:15378"/>
        <dbReference type="ChEBI" id="CHEBI:15980"/>
        <dbReference type="ChEBI" id="CHEBI:57783"/>
        <dbReference type="ChEBI" id="CHEBI:58349"/>
        <dbReference type="EC" id="1.1.1.169"/>
    </reaction>
</comment>
<evidence type="ECO:0000256" key="6">
    <source>
        <dbReference type="ARBA" id="ARBA00023002"/>
    </source>
</evidence>
<dbReference type="InterPro" id="IPR003710">
    <property type="entry name" value="ApbA"/>
</dbReference>
<dbReference type="NCBIfam" id="NF004887">
    <property type="entry name" value="PRK06249.1"/>
    <property type="match status" value="1"/>
</dbReference>
<comment type="function">
    <text evidence="9">Catalyzes the NADPH-dependent reduction of ketopantoate into pantoic acid.</text>
</comment>
<evidence type="ECO:0000256" key="1">
    <source>
        <dbReference type="ARBA" id="ARBA00004994"/>
    </source>
</evidence>
<evidence type="ECO:0000256" key="9">
    <source>
        <dbReference type="RuleBase" id="RU362068"/>
    </source>
</evidence>
<keyword evidence="13" id="KW-1185">Reference proteome</keyword>
<dbReference type="RefSeq" id="WP_343331862.1">
    <property type="nucleotide sequence ID" value="NZ_JAPOHD010000008.1"/>
</dbReference>
<dbReference type="AlphaFoldDB" id="A0A9X3F2U3"/>
<dbReference type="InterPro" id="IPR051402">
    <property type="entry name" value="KPR-Related"/>
</dbReference>
<proteinExistence type="inferred from homology"/>
<protein>
    <recommendedName>
        <fullName evidence="4 9">2-dehydropantoate 2-reductase</fullName>
        <ecNumber evidence="3 9">1.1.1.169</ecNumber>
    </recommendedName>
    <alternativeName>
        <fullName evidence="7 9">Ketopantoate reductase</fullName>
    </alternativeName>
</protein>
<dbReference type="InterPro" id="IPR013332">
    <property type="entry name" value="KPR_N"/>
</dbReference>
<dbReference type="InterPro" id="IPR013752">
    <property type="entry name" value="KPA_reductase"/>
</dbReference>
<keyword evidence="9" id="KW-0566">Pantothenate biosynthesis</keyword>
<feature type="domain" description="Ketopantoate reductase N-terminal" evidence="10">
    <location>
        <begin position="6"/>
        <end position="151"/>
    </location>
</feature>